<organism evidence="2 3">
    <name type="scientific">Ajellomyces capsulatus</name>
    <name type="common">Darling's disease fungus</name>
    <name type="synonym">Histoplasma capsulatum</name>
    <dbReference type="NCBI Taxonomy" id="5037"/>
    <lineage>
        <taxon>Eukaryota</taxon>
        <taxon>Fungi</taxon>
        <taxon>Dikarya</taxon>
        <taxon>Ascomycota</taxon>
        <taxon>Pezizomycotina</taxon>
        <taxon>Eurotiomycetes</taxon>
        <taxon>Eurotiomycetidae</taxon>
        <taxon>Onygenales</taxon>
        <taxon>Ajellomycetaceae</taxon>
        <taxon>Histoplasma</taxon>
    </lineage>
</organism>
<gene>
    <name evidence="2" type="ORF">I7I51_01977</name>
</gene>
<evidence type="ECO:0000313" key="3">
    <source>
        <dbReference type="Proteomes" id="UP000663671"/>
    </source>
</evidence>
<reference evidence="2" key="1">
    <citation type="submission" date="2021-01" db="EMBL/GenBank/DDBJ databases">
        <title>Chromosome-level genome assembly of a human fungal pathogen reveals clustering of transcriptionally co-regulated genes.</title>
        <authorList>
            <person name="Voorhies M."/>
            <person name="Cohen S."/>
            <person name="Shea T.P."/>
            <person name="Petrus S."/>
            <person name="Munoz J.F."/>
            <person name="Poplawski S."/>
            <person name="Goldman W.E."/>
            <person name="Michael T."/>
            <person name="Cuomo C.A."/>
            <person name="Sil A."/>
            <person name="Beyhan S."/>
        </authorList>
    </citation>
    <scope>NUCLEOTIDE SEQUENCE</scope>
    <source>
        <strain evidence="2">WU24</strain>
    </source>
</reference>
<dbReference type="OrthoDB" id="4188812at2759"/>
<dbReference type="VEuPathDB" id="FungiDB:I7I51_01977"/>
<dbReference type="Gene3D" id="2.60.40.420">
    <property type="entry name" value="Cupredoxins - blue copper proteins"/>
    <property type="match status" value="1"/>
</dbReference>
<evidence type="ECO:0008006" key="4">
    <source>
        <dbReference type="Google" id="ProtNLM"/>
    </source>
</evidence>
<accession>A0A8A1MK12</accession>
<dbReference type="SUPFAM" id="SSF49503">
    <property type="entry name" value="Cupredoxins"/>
    <property type="match status" value="1"/>
</dbReference>
<feature type="signal peptide" evidence="1">
    <location>
        <begin position="1"/>
        <end position="21"/>
    </location>
</feature>
<dbReference type="PANTHER" id="PTHR34883:SF16">
    <property type="entry name" value="RICH PROTEIN, PUTATIVE-RELATED"/>
    <property type="match status" value="1"/>
</dbReference>
<dbReference type="Proteomes" id="UP000663671">
    <property type="component" value="Chromosome 1"/>
</dbReference>
<evidence type="ECO:0000313" key="2">
    <source>
        <dbReference type="EMBL" id="QSS64902.1"/>
    </source>
</evidence>
<name>A0A8A1MK12_AJECA</name>
<dbReference type="PANTHER" id="PTHR34883">
    <property type="entry name" value="SERINE-RICH PROTEIN, PUTATIVE-RELATED-RELATED"/>
    <property type="match status" value="1"/>
</dbReference>
<keyword evidence="1" id="KW-0732">Signal</keyword>
<dbReference type="InterPro" id="IPR008972">
    <property type="entry name" value="Cupredoxin"/>
</dbReference>
<dbReference type="EMBL" id="CP069114">
    <property type="protein sequence ID" value="QSS64902.1"/>
    <property type="molecule type" value="Genomic_DNA"/>
</dbReference>
<evidence type="ECO:0000256" key="1">
    <source>
        <dbReference type="SAM" id="SignalP"/>
    </source>
</evidence>
<protein>
    <recommendedName>
        <fullName evidence="4">Extracellular serine-rich protein</fullName>
    </recommendedName>
</protein>
<dbReference type="AlphaFoldDB" id="A0A8A1MK12"/>
<dbReference type="InterPro" id="IPR052953">
    <property type="entry name" value="Ser-rich/MCO-related"/>
</dbReference>
<sequence>MARMLAFVFLLSLYLLHPAALDIEIDQTVTFHPQRQVVHRVKVGDGDKFAFQPGYVNADVGDLVTFEFHKLNHTLSQSSLEWPCISSQQLESGFNQLNPTDRNDLILTITVNSLEPRWFFCRQINPYSHCHAGMVFALNPGDRMSQFLANARALGGSATVTTAPSLITGSLSSGTMRLPLEPSATRCINHLNSSDTLSSSGANWVTATGGAGPTGTGISLRSVVQPEFTSLGDKHTVSLVTFLSIVVPTFCMHAM</sequence>
<feature type="chain" id="PRO_5034859166" description="Extracellular serine-rich protein" evidence="1">
    <location>
        <begin position="22"/>
        <end position="255"/>
    </location>
</feature>
<proteinExistence type="predicted"/>